<sequence>MHGDLSASKEQRSTRDSAKRSGYIRTVMVTTCCHVICCLNNFRSAISQAHTNSNNEIICHQITATSRTSQTLDPNPNPLLYDPLVHQFITRCQIGPRNTNLKIGSFAANQHFKSLRL</sequence>
<organism evidence="2 3">
    <name type="scientific">Elysia crispata</name>
    <name type="common">lettuce slug</name>
    <dbReference type="NCBI Taxonomy" id="231223"/>
    <lineage>
        <taxon>Eukaryota</taxon>
        <taxon>Metazoa</taxon>
        <taxon>Spiralia</taxon>
        <taxon>Lophotrochozoa</taxon>
        <taxon>Mollusca</taxon>
        <taxon>Gastropoda</taxon>
        <taxon>Heterobranchia</taxon>
        <taxon>Euthyneura</taxon>
        <taxon>Panpulmonata</taxon>
        <taxon>Sacoglossa</taxon>
        <taxon>Placobranchoidea</taxon>
        <taxon>Plakobranchidae</taxon>
        <taxon>Elysia</taxon>
    </lineage>
</organism>
<reference evidence="2" key="1">
    <citation type="journal article" date="2023" name="G3 (Bethesda)">
        <title>A reference genome for the long-term kleptoplast-retaining sea slug Elysia crispata morphotype clarki.</title>
        <authorList>
            <person name="Eastman K.E."/>
            <person name="Pendleton A.L."/>
            <person name="Shaikh M.A."/>
            <person name="Suttiyut T."/>
            <person name="Ogas R."/>
            <person name="Tomko P."/>
            <person name="Gavelis G."/>
            <person name="Widhalm J.R."/>
            <person name="Wisecaver J.H."/>
        </authorList>
    </citation>
    <scope>NUCLEOTIDE SEQUENCE</scope>
    <source>
        <strain evidence="2">ECLA1</strain>
    </source>
</reference>
<evidence type="ECO:0000313" key="3">
    <source>
        <dbReference type="Proteomes" id="UP001283361"/>
    </source>
</evidence>
<dbReference type="AlphaFoldDB" id="A0AAE1DL95"/>
<dbReference type="EMBL" id="JAWDGP010003385">
    <property type="protein sequence ID" value="KAK3774811.1"/>
    <property type="molecule type" value="Genomic_DNA"/>
</dbReference>
<feature type="region of interest" description="Disordered" evidence="1">
    <location>
        <begin position="1"/>
        <end position="20"/>
    </location>
</feature>
<accession>A0AAE1DL95</accession>
<gene>
    <name evidence="2" type="ORF">RRG08_018802</name>
</gene>
<feature type="compositionally biased region" description="Basic and acidic residues" evidence="1">
    <location>
        <begin position="1"/>
        <end position="19"/>
    </location>
</feature>
<comment type="caution">
    <text evidence="2">The sequence shown here is derived from an EMBL/GenBank/DDBJ whole genome shotgun (WGS) entry which is preliminary data.</text>
</comment>
<dbReference type="Proteomes" id="UP001283361">
    <property type="component" value="Unassembled WGS sequence"/>
</dbReference>
<evidence type="ECO:0000256" key="1">
    <source>
        <dbReference type="SAM" id="MobiDB-lite"/>
    </source>
</evidence>
<proteinExistence type="predicted"/>
<protein>
    <submittedName>
        <fullName evidence="2">Uncharacterized protein</fullName>
    </submittedName>
</protein>
<name>A0AAE1DL95_9GAST</name>
<evidence type="ECO:0000313" key="2">
    <source>
        <dbReference type="EMBL" id="KAK3774811.1"/>
    </source>
</evidence>
<keyword evidence="3" id="KW-1185">Reference proteome</keyword>